<feature type="compositionally biased region" description="Pro residues" evidence="4">
    <location>
        <begin position="165"/>
        <end position="174"/>
    </location>
</feature>
<protein>
    <recommendedName>
        <fullName evidence="5">HMG box domain-containing protein</fullName>
    </recommendedName>
</protein>
<dbReference type="InterPro" id="IPR036910">
    <property type="entry name" value="HMG_box_dom_sf"/>
</dbReference>
<evidence type="ECO:0000256" key="3">
    <source>
        <dbReference type="PROSITE-ProRule" id="PRU00267"/>
    </source>
</evidence>
<keyword evidence="7" id="KW-1185">Reference proteome</keyword>
<dbReference type="PROSITE" id="PS50118">
    <property type="entry name" value="HMG_BOX_2"/>
    <property type="match status" value="1"/>
</dbReference>
<proteinExistence type="predicted"/>
<feature type="compositionally biased region" description="Polar residues" evidence="4">
    <location>
        <begin position="118"/>
        <end position="129"/>
    </location>
</feature>
<dbReference type="SUPFAM" id="SSF47095">
    <property type="entry name" value="HMG-box"/>
    <property type="match status" value="1"/>
</dbReference>
<organism evidence="6 7">
    <name type="scientific">Sphagnurus paluster</name>
    <dbReference type="NCBI Taxonomy" id="117069"/>
    <lineage>
        <taxon>Eukaryota</taxon>
        <taxon>Fungi</taxon>
        <taxon>Dikarya</taxon>
        <taxon>Basidiomycota</taxon>
        <taxon>Agaricomycotina</taxon>
        <taxon>Agaricomycetes</taxon>
        <taxon>Agaricomycetidae</taxon>
        <taxon>Agaricales</taxon>
        <taxon>Tricholomatineae</taxon>
        <taxon>Lyophyllaceae</taxon>
        <taxon>Sphagnurus</taxon>
    </lineage>
</organism>
<gene>
    <name evidence="6" type="ORF">H0H81_005352</name>
</gene>
<evidence type="ECO:0000256" key="2">
    <source>
        <dbReference type="ARBA" id="ARBA00023163"/>
    </source>
</evidence>
<name>A0A9P7K5T8_9AGAR</name>
<feature type="compositionally biased region" description="Basic and acidic residues" evidence="4">
    <location>
        <begin position="89"/>
        <end position="99"/>
    </location>
</feature>
<evidence type="ECO:0000256" key="4">
    <source>
        <dbReference type="SAM" id="MobiDB-lite"/>
    </source>
</evidence>
<dbReference type="OrthoDB" id="6247875at2759"/>
<dbReference type="InterPro" id="IPR009071">
    <property type="entry name" value="HMG_box_dom"/>
</dbReference>
<evidence type="ECO:0000256" key="1">
    <source>
        <dbReference type="ARBA" id="ARBA00023125"/>
    </source>
</evidence>
<dbReference type="Gene3D" id="1.10.30.10">
    <property type="entry name" value="High mobility group box domain"/>
    <property type="match status" value="1"/>
</dbReference>
<comment type="caution">
    <text evidence="6">The sequence shown here is derived from an EMBL/GenBank/DDBJ whole genome shotgun (WGS) entry which is preliminary data.</text>
</comment>
<keyword evidence="2" id="KW-0804">Transcription</keyword>
<evidence type="ECO:0000313" key="6">
    <source>
        <dbReference type="EMBL" id="KAG5637230.1"/>
    </source>
</evidence>
<evidence type="ECO:0000259" key="5">
    <source>
        <dbReference type="PROSITE" id="PS50118"/>
    </source>
</evidence>
<dbReference type="GO" id="GO:0030154">
    <property type="term" value="P:cell differentiation"/>
    <property type="evidence" value="ECO:0007669"/>
    <property type="project" value="TreeGrafter"/>
</dbReference>
<dbReference type="EMBL" id="JABCKI010005849">
    <property type="protein sequence ID" value="KAG5637230.1"/>
    <property type="molecule type" value="Genomic_DNA"/>
</dbReference>
<feature type="domain" description="HMG box" evidence="5">
    <location>
        <begin position="15"/>
        <end position="85"/>
    </location>
</feature>
<dbReference type="PANTHER" id="PTHR10270:SF161">
    <property type="entry name" value="SEX-DETERMINING REGION Y PROTEIN"/>
    <property type="match status" value="1"/>
</dbReference>
<keyword evidence="1 3" id="KW-0238">DNA-binding</keyword>
<keyword evidence="3" id="KW-0539">Nucleus</keyword>
<accession>A0A9P7K5T8</accession>
<feature type="compositionally biased region" description="Polar residues" evidence="4">
    <location>
        <begin position="177"/>
        <end position="193"/>
    </location>
</feature>
<dbReference type="CDD" id="cd01389">
    <property type="entry name" value="HMG-box_ROX1-like"/>
    <property type="match status" value="1"/>
</dbReference>
<dbReference type="Pfam" id="PF00505">
    <property type="entry name" value="HMG_box"/>
    <property type="match status" value="1"/>
</dbReference>
<dbReference type="Proteomes" id="UP000717328">
    <property type="component" value="Unassembled WGS sequence"/>
</dbReference>
<dbReference type="GO" id="GO:0001228">
    <property type="term" value="F:DNA-binding transcription activator activity, RNA polymerase II-specific"/>
    <property type="evidence" value="ECO:0007669"/>
    <property type="project" value="TreeGrafter"/>
</dbReference>
<feature type="region of interest" description="Disordered" evidence="4">
    <location>
        <begin position="1"/>
        <end position="20"/>
    </location>
</feature>
<evidence type="ECO:0000313" key="7">
    <source>
        <dbReference type="Proteomes" id="UP000717328"/>
    </source>
</evidence>
<dbReference type="PANTHER" id="PTHR10270">
    <property type="entry name" value="SOX TRANSCRIPTION FACTOR"/>
    <property type="match status" value="1"/>
</dbReference>
<dbReference type="GO" id="GO:0005634">
    <property type="term" value="C:nucleus"/>
    <property type="evidence" value="ECO:0007669"/>
    <property type="project" value="UniProtKB-UniRule"/>
</dbReference>
<feature type="DNA-binding region" description="HMG box" evidence="3">
    <location>
        <begin position="15"/>
        <end position="85"/>
    </location>
</feature>
<dbReference type="SMART" id="SM00398">
    <property type="entry name" value="HMG"/>
    <property type="match status" value="1"/>
</dbReference>
<feature type="region of interest" description="Disordered" evidence="4">
    <location>
        <begin position="148"/>
        <end position="217"/>
    </location>
</feature>
<dbReference type="AlphaFoldDB" id="A0A9P7K5T8"/>
<feature type="region of interest" description="Disordered" evidence="4">
    <location>
        <begin position="86"/>
        <end position="129"/>
    </location>
</feature>
<sequence>MPAVGRSNQHEPESIPRPPNSWILYRSDMVAIMPPPPPGTTRSQGDVSRLISRMWKNETPEVRAEYERRAEVKKVEHAAMYPNYRYMPKTKEYKEELKKSKAKGRGKKREESQALDAGTSSGSGRSAQSFMPLTSHATFPFPMVDANLYGQGGPSPPMSYADSPSPEPSTPSPPVDSANQRVSGNATATQPSRSHYRPHTATTQNPTPFPMPQHVYQPAAPQPATAFSFAANAPQNDSTTGVYYVQPQQYLQADAPQPNQDQRPPAFAQTLPHQGDAISQPPDYMSFNLQQFAGQSLGAWALNNPEFQATLDQFLNNTGGDCFQLQINSPDEYSVVDAPAGPLEVEVGQLDFDFSQMPPWDGNATLDLDNYQSFFENPNAGFENAVDSSTIAPLSAEESVAASPEASEPTFRLEQFVNFDPTFDYTSPAPVMTPAPVVMVEQAPEVETHAPYVPPTGAMHSNKRRVAASWKPSFAMTDAIDV</sequence>
<reference evidence="6" key="2">
    <citation type="submission" date="2021-10" db="EMBL/GenBank/DDBJ databases">
        <title>Phylogenomics reveals ancestral predisposition of the termite-cultivated fungus Termitomyces towards a domesticated lifestyle.</title>
        <authorList>
            <person name="Auxier B."/>
            <person name="Grum-Grzhimaylo A."/>
            <person name="Cardenas M.E."/>
            <person name="Lodge J.D."/>
            <person name="Laessoe T."/>
            <person name="Pedersen O."/>
            <person name="Smith M.E."/>
            <person name="Kuyper T.W."/>
            <person name="Franco-Molano E.A."/>
            <person name="Baroni T.J."/>
            <person name="Aanen D.K."/>
        </authorList>
    </citation>
    <scope>NUCLEOTIDE SEQUENCE</scope>
    <source>
        <strain evidence="6">D49</strain>
    </source>
</reference>
<dbReference type="GO" id="GO:0000978">
    <property type="term" value="F:RNA polymerase II cis-regulatory region sequence-specific DNA binding"/>
    <property type="evidence" value="ECO:0007669"/>
    <property type="project" value="TreeGrafter"/>
</dbReference>
<dbReference type="InterPro" id="IPR050140">
    <property type="entry name" value="SRY-related_HMG-box_TF-like"/>
</dbReference>
<reference evidence="6" key="1">
    <citation type="submission" date="2021-02" db="EMBL/GenBank/DDBJ databases">
        <authorList>
            <person name="Nieuwenhuis M."/>
            <person name="Van De Peppel L.J.J."/>
        </authorList>
    </citation>
    <scope>NUCLEOTIDE SEQUENCE</scope>
    <source>
        <strain evidence="6">D49</strain>
    </source>
</reference>